<dbReference type="Proteomes" id="UP000603227">
    <property type="component" value="Unassembled WGS sequence"/>
</dbReference>
<accession>A0A919GFS7</accession>
<dbReference type="EMBL" id="BNAT01000003">
    <property type="protein sequence ID" value="GHH83873.1"/>
    <property type="molecule type" value="Genomic_DNA"/>
</dbReference>
<sequence>MALPPRLWAELFFDGTWNPVTRDLRKTSTVTFTRGLSAESSSAAAPTVCECVLDNRSFTYAPRNPESDLYGKIGRNTPMRLGYYAGSPWAEMPGTAGNSLTTPDAAGLAVTDLDLRIELALEDWSQQKLAGRYEVTGDNRSWGLMMGGTGQVSLLWSPNGTLASRIQEFSTEPLKAYNGQRLTLRVTLDVNNGAGGYEVRFYTGRTVDDEEWNLLGEPVVGAATTAVFDGTAGIELGDIADLLDDTMNGKLFAFKLLSGIGTAGTVAASMRTSDAGAGVRSFTSGGATWTVNGGAALTNKHTRISGEVPEWPPSRDISGNDSYVSVAPTGITRRMDAGNKPEDSALLRFIRADNPIECWPLTDGLTSTRGKSLVGGKDMVPVLTSGSVPPEWGVNEMTPGIEPVIALKKETRGTITGRVPNSTSAASLWSVDYFFATAAQGDCGTFSIYDRGANTDADNLVYFQIGCDQGSDDLTVFRFSQGETSSSFALISTVTSPGVFDGLMHHIRFTMDPGGSDSVWAIYIDGVQADTGTLAGIVVKAVSQVSFSWSLTTSDPIQKADTLLGYVTYWDSNGPTAAEMWQAATGFPGEAAGARIERLAAEGGYTATVAGESVHQELVGVQTRQKLLALMNEAARTNFGYLLDARDRAEVIHHGHSTLWNQPPAVTLDFSAGLISSPFAPRDDDKLTENDVSVRRRFGQVPARQVLESGALSVLEPPDGVGRYDNEYTYSLYTDGQAAGTAAMLVHLGTYDGVRYSRITLDLANPRVAQMIDPILRLDVGDKVRLTRLPKDHGPDDVDVLVVGYTEEAGPDRWRLVLNCVPAEPWTAFTLDSDTYSRLDTAGCELTSGITATATSVAVTTTALRRWIDSATYPTHFPFDIRVGGEVMRVTACAGTTLSQTFTVTRSVNGVRKAHDAGEGVALAHPVYLSL</sequence>
<keyword evidence="2" id="KW-1185">Reference proteome</keyword>
<dbReference type="RefSeq" id="WP_189781282.1">
    <property type="nucleotide sequence ID" value="NZ_BNAT01000003.1"/>
</dbReference>
<reference evidence="1" key="2">
    <citation type="submission" date="2020-09" db="EMBL/GenBank/DDBJ databases">
        <authorList>
            <person name="Sun Q."/>
            <person name="Zhou Y."/>
        </authorList>
    </citation>
    <scope>NUCLEOTIDE SEQUENCE</scope>
    <source>
        <strain evidence="1">CGMCC 4.7403</strain>
    </source>
</reference>
<proteinExistence type="predicted"/>
<gene>
    <name evidence="1" type="ORF">GCM10017771_11590</name>
</gene>
<organism evidence="1 2">
    <name type="scientific">Streptomyces capitiformicae</name>
    <dbReference type="NCBI Taxonomy" id="2014920"/>
    <lineage>
        <taxon>Bacteria</taxon>
        <taxon>Bacillati</taxon>
        <taxon>Actinomycetota</taxon>
        <taxon>Actinomycetes</taxon>
        <taxon>Kitasatosporales</taxon>
        <taxon>Streptomycetaceae</taxon>
        <taxon>Streptomyces</taxon>
    </lineage>
</organism>
<name>A0A919GFS7_9ACTN</name>
<reference evidence="1" key="1">
    <citation type="journal article" date="2014" name="Int. J. Syst. Evol. Microbiol.">
        <title>Complete genome sequence of Corynebacterium casei LMG S-19264T (=DSM 44701T), isolated from a smear-ripened cheese.</title>
        <authorList>
            <consortium name="US DOE Joint Genome Institute (JGI-PGF)"/>
            <person name="Walter F."/>
            <person name="Albersmeier A."/>
            <person name="Kalinowski J."/>
            <person name="Ruckert C."/>
        </authorList>
    </citation>
    <scope>NUCLEOTIDE SEQUENCE</scope>
    <source>
        <strain evidence="1">CGMCC 4.7403</strain>
    </source>
</reference>
<comment type="caution">
    <text evidence="1">The sequence shown here is derived from an EMBL/GenBank/DDBJ whole genome shotgun (WGS) entry which is preliminary data.</text>
</comment>
<dbReference type="AlphaFoldDB" id="A0A919GFS7"/>
<protein>
    <submittedName>
        <fullName evidence="1">Uncharacterized protein</fullName>
    </submittedName>
</protein>
<dbReference type="Gene3D" id="2.60.120.200">
    <property type="match status" value="1"/>
</dbReference>
<evidence type="ECO:0000313" key="1">
    <source>
        <dbReference type="EMBL" id="GHH83873.1"/>
    </source>
</evidence>
<evidence type="ECO:0000313" key="2">
    <source>
        <dbReference type="Proteomes" id="UP000603227"/>
    </source>
</evidence>